<feature type="transmembrane region" description="Helical" evidence="1">
    <location>
        <begin position="39"/>
        <end position="63"/>
    </location>
</feature>
<feature type="transmembrane region" description="Helical" evidence="1">
    <location>
        <begin position="109"/>
        <end position="130"/>
    </location>
</feature>
<keyword evidence="1" id="KW-0472">Membrane</keyword>
<evidence type="ECO:0000313" key="2">
    <source>
        <dbReference type="EMBL" id="BDP40843.1"/>
    </source>
</evidence>
<dbReference type="EMBL" id="AP026560">
    <property type="protein sequence ID" value="BDP40843.1"/>
    <property type="molecule type" value="Genomic_DNA"/>
</dbReference>
<reference evidence="2" key="1">
    <citation type="submission" date="2022-07" db="EMBL/GenBank/DDBJ databases">
        <title>Complete Genome Sequence of the Radioresistant Bacterium Deinococcus aetherius ST0316, Isolated from the Air Dust collected in Lower Stratosphere above Japan.</title>
        <authorList>
            <person name="Satoh K."/>
            <person name="Hagiwara K."/>
            <person name="Katsumata K."/>
            <person name="Kubo A."/>
            <person name="Yokobori S."/>
            <person name="Yamagishi A."/>
            <person name="Oono Y."/>
            <person name="Narumi I."/>
        </authorList>
    </citation>
    <scope>NUCLEOTIDE SEQUENCE</scope>
    <source>
        <strain evidence="2">ST0316</strain>
    </source>
</reference>
<organism evidence="2 3">
    <name type="scientific">Deinococcus aetherius</name>
    <dbReference type="NCBI Taxonomy" id="200252"/>
    <lineage>
        <taxon>Bacteria</taxon>
        <taxon>Thermotogati</taxon>
        <taxon>Deinococcota</taxon>
        <taxon>Deinococci</taxon>
        <taxon>Deinococcales</taxon>
        <taxon>Deinococcaceae</taxon>
        <taxon>Deinococcus</taxon>
    </lineage>
</organism>
<dbReference type="RefSeq" id="WP_264776648.1">
    <property type="nucleotide sequence ID" value="NZ_AP026560.1"/>
</dbReference>
<feature type="transmembrane region" description="Helical" evidence="1">
    <location>
        <begin position="12"/>
        <end position="33"/>
    </location>
</feature>
<protein>
    <submittedName>
        <fullName evidence="2">Uncharacterized protein</fullName>
    </submittedName>
</protein>
<accession>A0ABM8AB72</accession>
<proteinExistence type="predicted"/>
<dbReference type="Proteomes" id="UP001064971">
    <property type="component" value="Chromosome"/>
</dbReference>
<name>A0ABM8AB72_9DEIO</name>
<gene>
    <name evidence="2" type="ORF">DAETH_08120</name>
</gene>
<keyword evidence="3" id="KW-1185">Reference proteome</keyword>
<keyword evidence="1" id="KW-0812">Transmembrane</keyword>
<keyword evidence="1" id="KW-1133">Transmembrane helix</keyword>
<dbReference type="InterPro" id="IPR020509">
    <property type="entry name" value="Uncharacterised_YnzE"/>
</dbReference>
<evidence type="ECO:0000256" key="1">
    <source>
        <dbReference type="SAM" id="Phobius"/>
    </source>
</evidence>
<sequence length="136" mass="14216">MTTATVSPSRPALRLPLLVALGVALWFLAAMMFRVLGPFVLVPGNAALPLVFALFIPVAWAFLRVGVTLGGAGGSAILPAAVVMSLTAMLLDSLALTFFPAIYGLPPAQLFLVATSLLWGVAWILLIAFVQARRAG</sequence>
<evidence type="ECO:0000313" key="3">
    <source>
        <dbReference type="Proteomes" id="UP001064971"/>
    </source>
</evidence>
<feature type="transmembrane region" description="Helical" evidence="1">
    <location>
        <begin position="75"/>
        <end position="103"/>
    </location>
</feature>
<dbReference type="Pfam" id="PF17329">
    <property type="entry name" value="DUF5367"/>
    <property type="match status" value="1"/>
</dbReference>